<keyword evidence="2" id="KW-0812">Transmembrane</keyword>
<protein>
    <submittedName>
        <fullName evidence="3">Uncharacterized protein</fullName>
    </submittedName>
</protein>
<feature type="compositionally biased region" description="Low complexity" evidence="1">
    <location>
        <begin position="61"/>
        <end position="74"/>
    </location>
</feature>
<evidence type="ECO:0000256" key="1">
    <source>
        <dbReference type="SAM" id="MobiDB-lite"/>
    </source>
</evidence>
<sequence length="84" mass="8504">MSTAGKALILTWVMIGLLVAGVVGFYLGRNIVPKNQGTPQGGVQQPGQQGGQPQGSPPPTGGQQPPQGQQQNPPAGGGQPPLQR</sequence>
<keyword evidence="2" id="KW-0472">Membrane</keyword>
<accession>A0A0G0MLQ8</accession>
<gene>
    <name evidence="3" type="ORF">UT24_C0005G0040</name>
</gene>
<name>A0A0G0MLQ8_9BACT</name>
<reference evidence="3 4" key="1">
    <citation type="journal article" date="2015" name="Nature">
        <title>rRNA introns, odd ribosomes, and small enigmatic genomes across a large radiation of phyla.</title>
        <authorList>
            <person name="Brown C.T."/>
            <person name="Hug L.A."/>
            <person name="Thomas B.C."/>
            <person name="Sharon I."/>
            <person name="Castelle C.J."/>
            <person name="Singh A."/>
            <person name="Wilkins M.J."/>
            <person name="Williams K.H."/>
            <person name="Banfield J.F."/>
        </authorList>
    </citation>
    <scope>NUCLEOTIDE SEQUENCE [LARGE SCALE GENOMIC DNA]</scope>
</reference>
<dbReference type="AlphaFoldDB" id="A0A0G0MLQ8"/>
<organism evidence="3 4">
    <name type="scientific">Candidatus Woesebacteria bacterium GW2011_GWB1_39_12</name>
    <dbReference type="NCBI Taxonomy" id="1618574"/>
    <lineage>
        <taxon>Bacteria</taxon>
        <taxon>Candidatus Woeseibacteriota</taxon>
    </lineage>
</organism>
<evidence type="ECO:0000313" key="3">
    <source>
        <dbReference type="EMBL" id="KKR01331.1"/>
    </source>
</evidence>
<comment type="caution">
    <text evidence="3">The sequence shown here is derived from an EMBL/GenBank/DDBJ whole genome shotgun (WGS) entry which is preliminary data.</text>
</comment>
<feature type="region of interest" description="Disordered" evidence="1">
    <location>
        <begin position="31"/>
        <end position="84"/>
    </location>
</feature>
<feature type="compositionally biased region" description="Gly residues" evidence="1">
    <location>
        <begin position="75"/>
        <end position="84"/>
    </location>
</feature>
<keyword evidence="2" id="KW-1133">Transmembrane helix</keyword>
<dbReference type="EMBL" id="LBWB01000005">
    <property type="protein sequence ID" value="KKR01331.1"/>
    <property type="molecule type" value="Genomic_DNA"/>
</dbReference>
<evidence type="ECO:0000313" key="4">
    <source>
        <dbReference type="Proteomes" id="UP000033881"/>
    </source>
</evidence>
<proteinExistence type="predicted"/>
<feature type="transmembrane region" description="Helical" evidence="2">
    <location>
        <begin position="7"/>
        <end position="27"/>
    </location>
</feature>
<feature type="compositionally biased region" description="Low complexity" evidence="1">
    <location>
        <begin position="36"/>
        <end position="47"/>
    </location>
</feature>
<dbReference type="PATRIC" id="fig|1618574.4.peg.384"/>
<dbReference type="Proteomes" id="UP000033881">
    <property type="component" value="Unassembled WGS sequence"/>
</dbReference>
<evidence type="ECO:0000256" key="2">
    <source>
        <dbReference type="SAM" id="Phobius"/>
    </source>
</evidence>